<comment type="caution">
    <text evidence="1">The sequence shown here is derived from an EMBL/GenBank/DDBJ whole genome shotgun (WGS) entry which is preliminary data.</text>
</comment>
<dbReference type="Proteomes" id="UP000297452">
    <property type="component" value="Unassembled WGS sequence"/>
</dbReference>
<evidence type="ECO:0000313" key="2">
    <source>
        <dbReference type="Proteomes" id="UP000297452"/>
    </source>
</evidence>
<protein>
    <submittedName>
        <fullName evidence="1">Uncharacterized protein</fullName>
    </submittedName>
</protein>
<reference evidence="1 2" key="1">
    <citation type="submission" date="2017-12" db="EMBL/GenBank/DDBJ databases">
        <title>Comparative genomics of Botrytis spp.</title>
        <authorList>
            <person name="Valero-Jimenez C.A."/>
            <person name="Tapia P."/>
            <person name="Veloso J."/>
            <person name="Silva-Moreno E."/>
            <person name="Staats M."/>
            <person name="Valdes J.H."/>
            <person name="Van Kan J.A.L."/>
        </authorList>
    </citation>
    <scope>NUCLEOTIDE SEQUENCE [LARGE SCALE GENOMIC DNA]</scope>
    <source>
        <strain evidence="1 2">MUCL2120</strain>
    </source>
</reference>
<sequence>MTVPNAKLEIDRQSSTADTWQRMRVCTAEYITSVEIYYLFAVVAGAFTVEFITSLLSADVDGLVTLSHLPV</sequence>
<evidence type="ECO:0000313" key="1">
    <source>
        <dbReference type="EMBL" id="TGO48658.1"/>
    </source>
</evidence>
<organism evidence="1 2">
    <name type="scientific">Botryotinia narcissicola</name>
    <dbReference type="NCBI Taxonomy" id="278944"/>
    <lineage>
        <taxon>Eukaryota</taxon>
        <taxon>Fungi</taxon>
        <taxon>Dikarya</taxon>
        <taxon>Ascomycota</taxon>
        <taxon>Pezizomycotina</taxon>
        <taxon>Leotiomycetes</taxon>
        <taxon>Helotiales</taxon>
        <taxon>Sclerotiniaceae</taxon>
        <taxon>Botryotinia</taxon>
    </lineage>
</organism>
<gene>
    <name evidence="1" type="ORF">BOTNAR_0465g00060</name>
</gene>
<proteinExistence type="predicted"/>
<dbReference type="EMBL" id="PQXJ01000465">
    <property type="protein sequence ID" value="TGO48658.1"/>
    <property type="molecule type" value="Genomic_DNA"/>
</dbReference>
<dbReference type="AlphaFoldDB" id="A0A4Z1HHZ6"/>
<name>A0A4Z1HHZ6_9HELO</name>
<accession>A0A4Z1HHZ6</accession>
<keyword evidence="2" id="KW-1185">Reference proteome</keyword>